<dbReference type="EMBL" id="CAEZUP010000184">
    <property type="protein sequence ID" value="CAB4628717.1"/>
    <property type="molecule type" value="Genomic_DNA"/>
</dbReference>
<organism evidence="2">
    <name type="scientific">freshwater metagenome</name>
    <dbReference type="NCBI Taxonomy" id="449393"/>
    <lineage>
        <taxon>unclassified sequences</taxon>
        <taxon>metagenomes</taxon>
        <taxon>ecological metagenomes</taxon>
    </lineage>
</organism>
<reference evidence="2" key="1">
    <citation type="submission" date="2020-05" db="EMBL/GenBank/DDBJ databases">
        <authorList>
            <person name="Chiriac C."/>
            <person name="Salcher M."/>
            <person name="Ghai R."/>
            <person name="Kavagutti S V."/>
        </authorList>
    </citation>
    <scope>NUCLEOTIDE SEQUENCE</scope>
</reference>
<accession>A0A6J6IVJ7</accession>
<proteinExistence type="predicted"/>
<keyword evidence="1" id="KW-1133">Transmembrane helix</keyword>
<feature type="transmembrane region" description="Helical" evidence="1">
    <location>
        <begin position="21"/>
        <end position="41"/>
    </location>
</feature>
<evidence type="ECO:0000313" key="2">
    <source>
        <dbReference type="EMBL" id="CAB4628717.1"/>
    </source>
</evidence>
<gene>
    <name evidence="2" type="ORF">UFOPK1835_02285</name>
</gene>
<name>A0A6J6IVJ7_9ZZZZ</name>
<dbReference type="AlphaFoldDB" id="A0A6J6IVJ7"/>
<feature type="transmembrane region" description="Helical" evidence="1">
    <location>
        <begin position="126"/>
        <end position="145"/>
    </location>
</feature>
<protein>
    <submittedName>
        <fullName evidence="2">Unannotated protein</fullName>
    </submittedName>
</protein>
<evidence type="ECO:0000256" key="1">
    <source>
        <dbReference type="SAM" id="Phobius"/>
    </source>
</evidence>
<keyword evidence="1" id="KW-0472">Membrane</keyword>
<feature type="transmembrane region" description="Helical" evidence="1">
    <location>
        <begin position="91"/>
        <end position="111"/>
    </location>
</feature>
<feature type="transmembrane region" description="Helical" evidence="1">
    <location>
        <begin position="61"/>
        <end position="79"/>
    </location>
</feature>
<keyword evidence="1" id="KW-0812">Transmembrane</keyword>
<sequence length="250" mass="26796">MIGDTTMGKLWNEMIVQPGKIPLLLCMVAFVVTFIITRLVVRMIRAGKGPFSDNTIGGVHVHHVVPGLLLMTAGGLVAIGGIGRGWDGTGAVLFGIGLALVLDEFALILHLEDVYWESEGRLSVDVVFVIAGFMFLLVIASSPVGMNTSSDRTSVQVALMALTVVNLLMAAVAALKGKLASAAVGVVIPVVAYAAAIRLARPDSPWARRRYVGNVVKQESASEREQRFALRWRSKLDRMKDLVSGTTKQG</sequence>
<feature type="transmembrane region" description="Helical" evidence="1">
    <location>
        <begin position="181"/>
        <end position="200"/>
    </location>
</feature>
<feature type="transmembrane region" description="Helical" evidence="1">
    <location>
        <begin position="157"/>
        <end position="175"/>
    </location>
</feature>